<dbReference type="AlphaFoldDB" id="A0A9P6K739"/>
<organism evidence="2 3">
    <name type="scientific">Mortierella hygrophila</name>
    <dbReference type="NCBI Taxonomy" id="979708"/>
    <lineage>
        <taxon>Eukaryota</taxon>
        <taxon>Fungi</taxon>
        <taxon>Fungi incertae sedis</taxon>
        <taxon>Mucoromycota</taxon>
        <taxon>Mortierellomycotina</taxon>
        <taxon>Mortierellomycetes</taxon>
        <taxon>Mortierellales</taxon>
        <taxon>Mortierellaceae</taxon>
        <taxon>Mortierella</taxon>
    </lineage>
</organism>
<feature type="region of interest" description="Disordered" evidence="1">
    <location>
        <begin position="216"/>
        <end position="296"/>
    </location>
</feature>
<evidence type="ECO:0000256" key="1">
    <source>
        <dbReference type="SAM" id="MobiDB-lite"/>
    </source>
</evidence>
<evidence type="ECO:0000313" key="2">
    <source>
        <dbReference type="EMBL" id="KAF9550093.1"/>
    </source>
</evidence>
<dbReference type="EMBL" id="JAAAXW010000013">
    <property type="protein sequence ID" value="KAF9550093.1"/>
    <property type="molecule type" value="Genomic_DNA"/>
</dbReference>
<dbReference type="Proteomes" id="UP000723463">
    <property type="component" value="Unassembled WGS sequence"/>
</dbReference>
<feature type="region of interest" description="Disordered" evidence="1">
    <location>
        <begin position="1"/>
        <end position="27"/>
    </location>
</feature>
<keyword evidence="3" id="KW-1185">Reference proteome</keyword>
<proteinExistence type="predicted"/>
<gene>
    <name evidence="2" type="ORF">EC957_001579</name>
</gene>
<feature type="compositionally biased region" description="Low complexity" evidence="1">
    <location>
        <begin position="232"/>
        <end position="249"/>
    </location>
</feature>
<reference evidence="2" key="1">
    <citation type="journal article" date="2020" name="Fungal Divers.">
        <title>Resolving the Mortierellaceae phylogeny through synthesis of multi-gene phylogenetics and phylogenomics.</title>
        <authorList>
            <person name="Vandepol N."/>
            <person name="Liber J."/>
            <person name="Desiro A."/>
            <person name="Na H."/>
            <person name="Kennedy M."/>
            <person name="Barry K."/>
            <person name="Grigoriev I.V."/>
            <person name="Miller A.N."/>
            <person name="O'Donnell K."/>
            <person name="Stajich J.E."/>
            <person name="Bonito G."/>
        </authorList>
    </citation>
    <scope>NUCLEOTIDE SEQUENCE</scope>
    <source>
        <strain evidence="2">NRRL 2591</strain>
    </source>
</reference>
<sequence length="367" mass="40790">MASSARFEYGETISPSDHRTVQSTKQSNADQVAICLTNEELVRILLTPDPELIKAEQSIGKTDVEPRNFTTTAKSTTSVQGKTIEQRNSTSPASILTHPPQGSITSAPPPAAVSRRRIQFDPNPPSIITLDQDRVKGPPKLPEEEILGTVLRRATRDYLDDSELWQELEMGKRVSLNAQLHAVFSIVTHDEKMSNSRPVDQQTTEERVNKKHAIDNVETEECSTNEPAAKKTYVTEGTTTGSSSSISAGEHLVMQDGAIDLTTRSSPNNNATTDRQAQENSVSSNNSTAIPTTSGFATNNLPIIETVASEDLTTYSHRHPKFDDMIMNNEFEKMMRKARWELCYPMVDVQMWQEDEMAQEDPIRSNL</sequence>
<name>A0A9P6K739_9FUNG</name>
<comment type="caution">
    <text evidence="2">The sequence shown here is derived from an EMBL/GenBank/DDBJ whole genome shotgun (WGS) entry which is preliminary data.</text>
</comment>
<protein>
    <submittedName>
        <fullName evidence="2">Uncharacterized protein</fullName>
    </submittedName>
</protein>
<accession>A0A9P6K739</accession>
<feature type="compositionally biased region" description="Polar residues" evidence="1">
    <location>
        <begin position="73"/>
        <end position="106"/>
    </location>
</feature>
<evidence type="ECO:0000313" key="3">
    <source>
        <dbReference type="Proteomes" id="UP000723463"/>
    </source>
</evidence>
<feature type="region of interest" description="Disordered" evidence="1">
    <location>
        <begin position="121"/>
        <end position="141"/>
    </location>
</feature>
<feature type="region of interest" description="Disordered" evidence="1">
    <location>
        <begin position="73"/>
        <end position="109"/>
    </location>
</feature>
<feature type="compositionally biased region" description="Polar residues" evidence="1">
    <location>
        <begin position="262"/>
        <end position="296"/>
    </location>
</feature>